<dbReference type="CDD" id="cd00130">
    <property type="entry name" value="PAS"/>
    <property type="match status" value="2"/>
</dbReference>
<dbReference type="SMART" id="SM00052">
    <property type="entry name" value="EAL"/>
    <property type="match status" value="1"/>
</dbReference>
<evidence type="ECO:0000259" key="3">
    <source>
        <dbReference type="PROSITE" id="PS50113"/>
    </source>
</evidence>
<dbReference type="AlphaFoldDB" id="A0A2T3KUW9"/>
<name>A0A2T3KUW9_PHOLD</name>
<evidence type="ECO:0000259" key="4">
    <source>
        <dbReference type="PROSITE" id="PS50883"/>
    </source>
</evidence>
<evidence type="ECO:0008006" key="8">
    <source>
        <dbReference type="Google" id="ProtNLM"/>
    </source>
</evidence>
<dbReference type="InterPro" id="IPR043128">
    <property type="entry name" value="Rev_trsase/Diguanyl_cyclase"/>
</dbReference>
<feature type="domain" description="PAS" evidence="2">
    <location>
        <begin position="420"/>
        <end position="465"/>
    </location>
</feature>
<dbReference type="PROSITE" id="PS50112">
    <property type="entry name" value="PAS"/>
    <property type="match status" value="1"/>
</dbReference>
<comment type="caution">
    <text evidence="6">The sequence shown here is derived from an EMBL/GenBank/DDBJ whole genome shotgun (WGS) entry which is preliminary data.</text>
</comment>
<dbReference type="Pfam" id="PF13426">
    <property type="entry name" value="PAS_9"/>
    <property type="match status" value="1"/>
</dbReference>
<dbReference type="InterPro" id="IPR001610">
    <property type="entry name" value="PAC"/>
</dbReference>
<feature type="domain" description="PAC" evidence="3">
    <location>
        <begin position="237"/>
        <end position="289"/>
    </location>
</feature>
<dbReference type="SUPFAM" id="SSF55785">
    <property type="entry name" value="PYP-like sensor domain (PAS domain)"/>
    <property type="match status" value="2"/>
</dbReference>
<dbReference type="SUPFAM" id="SSF55073">
    <property type="entry name" value="Nucleotide cyclase"/>
    <property type="match status" value="1"/>
</dbReference>
<dbReference type="SMART" id="SM00267">
    <property type="entry name" value="GGDEF"/>
    <property type="match status" value="1"/>
</dbReference>
<dbReference type="InterPro" id="IPR000014">
    <property type="entry name" value="PAS"/>
</dbReference>
<evidence type="ECO:0000313" key="7">
    <source>
        <dbReference type="Proteomes" id="UP000240530"/>
    </source>
</evidence>
<dbReference type="Pfam" id="PF00990">
    <property type="entry name" value="GGDEF"/>
    <property type="match status" value="1"/>
</dbReference>
<dbReference type="NCBIfam" id="TIGR00254">
    <property type="entry name" value="GGDEF"/>
    <property type="match status" value="1"/>
</dbReference>
<dbReference type="SUPFAM" id="SSF141868">
    <property type="entry name" value="EAL domain-like"/>
    <property type="match status" value="1"/>
</dbReference>
<dbReference type="GO" id="GO:0003824">
    <property type="term" value="F:catalytic activity"/>
    <property type="evidence" value="ECO:0007669"/>
    <property type="project" value="UniProtKB-ARBA"/>
</dbReference>
<dbReference type="NCBIfam" id="TIGR00229">
    <property type="entry name" value="sensory_box"/>
    <property type="match status" value="1"/>
</dbReference>
<dbReference type="InterPro" id="IPR003018">
    <property type="entry name" value="GAF"/>
</dbReference>
<dbReference type="InterPro" id="IPR001633">
    <property type="entry name" value="EAL_dom"/>
</dbReference>
<dbReference type="Proteomes" id="UP000240530">
    <property type="component" value="Unassembled WGS sequence"/>
</dbReference>
<dbReference type="InterPro" id="IPR000160">
    <property type="entry name" value="GGDEF_dom"/>
</dbReference>
<dbReference type="Pfam" id="PF00563">
    <property type="entry name" value="EAL"/>
    <property type="match status" value="1"/>
</dbReference>
<proteinExistence type="predicted"/>
<organism evidence="6 7">
    <name type="scientific">Photobacterium leiognathi subsp. mandapamensis</name>
    <name type="common">Photobacterium mandapamensis</name>
    <dbReference type="NCBI Taxonomy" id="48408"/>
    <lineage>
        <taxon>Bacteria</taxon>
        <taxon>Pseudomonadati</taxon>
        <taxon>Pseudomonadota</taxon>
        <taxon>Gammaproteobacteria</taxon>
        <taxon>Vibrionales</taxon>
        <taxon>Vibrionaceae</taxon>
        <taxon>Photobacterium</taxon>
    </lineage>
</organism>
<sequence length="984" mass="112586">MVTALKALKRNQYGKDFISHTMQSIFNELQPDHYYIAYFNKSCTKATSLAYYIDGVITDNAISYLLEDVPCLKVLESGAIYLIEAHAYSDYPKDKLMVEHQFESYLGIPVISPHDDVIGIVVCLFLHPFVLSQEQIDWSEEMGHLLGSELQYLALLSEQKLLLGEMEASQRVAKLGNWQWDVLTNTYTWSKEACRIYELENCLHPDLKFVHSSIHPEDRERVITFMNNIITSEHTGYNIIYRLLLPSGKIKYVRKESVLIKDDNGKTMLIRGIIQDISEFYHISTELSKTSDKLHITYNAVAEGVWEYHFNTREKVTSPKVWDILKIEERVIHSLYELMRLIHKDERKVVLDAIRKLRNNDSQSLCFDFRLNPKYVTNISYIEHWFQCQGSVVAVNAFGDTEKVAGVLTDITDSVSTVQQLNLAKTVFDNTSECIVITDSNNHIVTVNQSFEAVTGYSSEEVIGKDPRILASGFHDKAFYEEMWDCVEHAGQWKGQLYNRRKNGNVYPEEMTINKVEDDNHEVVNYVGVFHDISVRQQTEKELLFYANNDALTTLMNRRCFTERVEQEINSVCEQVKKGGCNQEFSVLFIDLDDFKSINDLYGHDVGDKLLKHIAEILLDFCSKETLVCRYGGDEFAILLKGKSSAFAKQYAQKLMRALSVPILIDALQFNVTISIGISTYPESGVTHQALLKNADYAMYEQKRNGRNGISIYDAQLQSEYIRKLRLKDRLIKAIAEKKIQVYYQPIVDIETGKICKFEALTRWFDEEEGYISPVIFIEMAETYGLIGQLGRVVFEQACRDLAYMHNQGYDDICMSINRSVREFALYDQKYIYDIIDEHSLAYNKIMIEITESAALDEGNNILELLSEFAQKGICVAIDDFGTGYSSMSAIIANKPNVIKIDRNFIVDIEQSVESQILVSLVMDMSRKLHLDVVAEGVETKAQLQLLSKMGCHYIQGFYFSPAVNIDAAMVLLKQSNVCAITPC</sequence>
<dbReference type="Gene3D" id="2.10.70.100">
    <property type="match status" value="1"/>
</dbReference>
<dbReference type="Gene3D" id="3.30.70.270">
    <property type="match status" value="1"/>
</dbReference>
<dbReference type="InterPro" id="IPR000700">
    <property type="entry name" value="PAS-assoc_C"/>
</dbReference>
<accession>A0A2T3KUW9</accession>
<dbReference type="Gene3D" id="3.20.20.450">
    <property type="entry name" value="EAL domain"/>
    <property type="match status" value="1"/>
</dbReference>
<dbReference type="CDD" id="cd01949">
    <property type="entry name" value="GGDEF"/>
    <property type="match status" value="1"/>
</dbReference>
<evidence type="ECO:0000256" key="1">
    <source>
        <dbReference type="ARBA" id="ARBA00001946"/>
    </source>
</evidence>
<dbReference type="PROSITE" id="PS50887">
    <property type="entry name" value="GGDEF"/>
    <property type="match status" value="1"/>
</dbReference>
<dbReference type="PROSITE" id="PS50113">
    <property type="entry name" value="PAC"/>
    <property type="match status" value="2"/>
</dbReference>
<dbReference type="InterPro" id="IPR029787">
    <property type="entry name" value="Nucleotide_cyclase"/>
</dbReference>
<dbReference type="EMBL" id="PYNS01000010">
    <property type="protein sequence ID" value="PSV10743.1"/>
    <property type="molecule type" value="Genomic_DNA"/>
</dbReference>
<dbReference type="FunFam" id="3.30.70.270:FF:000001">
    <property type="entry name" value="Diguanylate cyclase domain protein"/>
    <property type="match status" value="1"/>
</dbReference>
<evidence type="ECO:0000313" key="6">
    <source>
        <dbReference type="EMBL" id="PSV10743.1"/>
    </source>
</evidence>
<feature type="domain" description="GGDEF" evidence="5">
    <location>
        <begin position="583"/>
        <end position="715"/>
    </location>
</feature>
<dbReference type="Pfam" id="PF08447">
    <property type="entry name" value="PAS_3"/>
    <property type="match status" value="1"/>
</dbReference>
<feature type="domain" description="PAC" evidence="3">
    <location>
        <begin position="491"/>
        <end position="545"/>
    </location>
</feature>
<reference evidence="6 7" key="1">
    <citation type="submission" date="2018-03" db="EMBL/GenBank/DDBJ databases">
        <title>Whole genome sequencing of Histamine producing bacteria.</title>
        <authorList>
            <person name="Butler K."/>
        </authorList>
    </citation>
    <scope>NUCLEOTIDE SEQUENCE [LARGE SCALE GENOMIC DNA]</scope>
    <source>
        <strain evidence="6 7">Res.4.1</strain>
    </source>
</reference>
<dbReference type="Gene3D" id="3.30.450.20">
    <property type="entry name" value="PAS domain"/>
    <property type="match status" value="3"/>
</dbReference>
<evidence type="ECO:0000259" key="2">
    <source>
        <dbReference type="PROSITE" id="PS50112"/>
    </source>
</evidence>
<dbReference type="PANTHER" id="PTHR44757">
    <property type="entry name" value="DIGUANYLATE CYCLASE DGCP"/>
    <property type="match status" value="1"/>
</dbReference>
<dbReference type="SUPFAM" id="SSF55781">
    <property type="entry name" value="GAF domain-like"/>
    <property type="match status" value="1"/>
</dbReference>
<dbReference type="SMART" id="SM00086">
    <property type="entry name" value="PAC"/>
    <property type="match status" value="3"/>
</dbReference>
<dbReference type="PROSITE" id="PS50883">
    <property type="entry name" value="EAL"/>
    <property type="match status" value="1"/>
</dbReference>
<dbReference type="InterPro" id="IPR013655">
    <property type="entry name" value="PAS_fold_3"/>
</dbReference>
<dbReference type="PANTHER" id="PTHR44757:SF2">
    <property type="entry name" value="BIOFILM ARCHITECTURE MAINTENANCE PROTEIN MBAA"/>
    <property type="match status" value="1"/>
</dbReference>
<dbReference type="InterPro" id="IPR052155">
    <property type="entry name" value="Biofilm_reg_signaling"/>
</dbReference>
<feature type="domain" description="EAL" evidence="4">
    <location>
        <begin position="724"/>
        <end position="977"/>
    </location>
</feature>
<comment type="cofactor">
    <cofactor evidence="1">
        <name>Mg(2+)</name>
        <dbReference type="ChEBI" id="CHEBI:18420"/>
    </cofactor>
</comment>
<dbReference type="CDD" id="cd01948">
    <property type="entry name" value="EAL"/>
    <property type="match status" value="1"/>
</dbReference>
<dbReference type="SMART" id="SM00091">
    <property type="entry name" value="PAS"/>
    <property type="match status" value="3"/>
</dbReference>
<gene>
    <name evidence="6" type="ORF">C0W93_10545</name>
</gene>
<protein>
    <recommendedName>
        <fullName evidence="8">Diguanylate cyclase</fullName>
    </recommendedName>
</protein>
<dbReference type="InterPro" id="IPR035919">
    <property type="entry name" value="EAL_sf"/>
</dbReference>
<dbReference type="RefSeq" id="WP_107185021.1">
    <property type="nucleotide sequence ID" value="NZ_CP131598.1"/>
</dbReference>
<dbReference type="Pfam" id="PF01590">
    <property type="entry name" value="GAF"/>
    <property type="match status" value="1"/>
</dbReference>
<evidence type="ECO:0000259" key="5">
    <source>
        <dbReference type="PROSITE" id="PS50887"/>
    </source>
</evidence>
<dbReference type="InterPro" id="IPR035965">
    <property type="entry name" value="PAS-like_dom_sf"/>
</dbReference>